<accession>A0ABN8B007</accession>
<keyword evidence="2" id="KW-1185">Reference proteome</keyword>
<name>A0ABN8B007_CHISP</name>
<dbReference type="Proteomes" id="UP001153292">
    <property type="component" value="Chromosome 2"/>
</dbReference>
<proteinExistence type="predicted"/>
<dbReference type="PANTHER" id="PTHR10773">
    <property type="entry name" value="DNA-DIRECTED RNA POLYMERASES I, II, AND III SUBUNIT RPABC2"/>
    <property type="match status" value="1"/>
</dbReference>
<protein>
    <submittedName>
        <fullName evidence="1">Uncharacterized protein</fullName>
    </submittedName>
</protein>
<dbReference type="PANTHER" id="PTHR10773:SF19">
    <property type="match status" value="1"/>
</dbReference>
<dbReference type="EMBL" id="OU963895">
    <property type="protein sequence ID" value="CAH0402131.1"/>
    <property type="molecule type" value="Genomic_DNA"/>
</dbReference>
<gene>
    <name evidence="1" type="ORF">CHILSU_LOCUS5369</name>
</gene>
<reference evidence="1" key="1">
    <citation type="submission" date="2021-12" db="EMBL/GenBank/DDBJ databases">
        <authorList>
            <person name="King R."/>
        </authorList>
    </citation>
    <scope>NUCLEOTIDE SEQUENCE</scope>
</reference>
<organism evidence="1 2">
    <name type="scientific">Chilo suppressalis</name>
    <name type="common">Asiatic rice borer moth</name>
    <dbReference type="NCBI Taxonomy" id="168631"/>
    <lineage>
        <taxon>Eukaryota</taxon>
        <taxon>Metazoa</taxon>
        <taxon>Ecdysozoa</taxon>
        <taxon>Arthropoda</taxon>
        <taxon>Hexapoda</taxon>
        <taxon>Insecta</taxon>
        <taxon>Pterygota</taxon>
        <taxon>Neoptera</taxon>
        <taxon>Endopterygota</taxon>
        <taxon>Lepidoptera</taxon>
        <taxon>Glossata</taxon>
        <taxon>Ditrysia</taxon>
        <taxon>Pyraloidea</taxon>
        <taxon>Crambidae</taxon>
        <taxon>Crambinae</taxon>
        <taxon>Chilo</taxon>
    </lineage>
</organism>
<evidence type="ECO:0000313" key="1">
    <source>
        <dbReference type="EMBL" id="CAH0402131.1"/>
    </source>
</evidence>
<sequence>MFSSTISSGERIITTAWKKYDGIAAVEDNKRGKYDHKPTVIDEVMIQSVKDHVNCLDRVDSHYARKDSKKLYLKNIKSTSQMYKLYVEWYDPHKYTNQANKRQYIVNVNFNLAFQKPKKDLCEVCHIFANKPVSNRRRKTEFLGTSSAKKESSIT</sequence>
<evidence type="ECO:0000313" key="2">
    <source>
        <dbReference type="Proteomes" id="UP001153292"/>
    </source>
</evidence>